<dbReference type="AlphaFoldDB" id="A0A2Z4Y6U4"/>
<evidence type="ECO:0000259" key="1">
    <source>
        <dbReference type="Pfam" id="PF07969"/>
    </source>
</evidence>
<dbReference type="Gene3D" id="3.30.1490.130">
    <property type="entry name" value="D-aminoacylase. Domain 3"/>
    <property type="match status" value="1"/>
</dbReference>
<reference evidence="2 3" key="1">
    <citation type="submission" date="2018-05" db="EMBL/GenBank/DDBJ databases">
        <title>A metagenomic window into the 2 km-deep terrestrial subsurface aquifer revealed taxonomically and functionally diverse microbial community comprising novel uncultured bacterial lineages.</title>
        <authorList>
            <person name="Kadnikov V.V."/>
            <person name="Mardanov A.V."/>
            <person name="Beletsky A.V."/>
            <person name="Banks D."/>
            <person name="Pimenov N.V."/>
            <person name="Frank Y.A."/>
            <person name="Karnachuk O.V."/>
            <person name="Ravin N.V."/>
        </authorList>
    </citation>
    <scope>NUCLEOTIDE SEQUENCE [LARGE SCALE GENOMIC DNA]</scope>
    <source>
        <strain evidence="2">BY</strain>
    </source>
</reference>
<dbReference type="KEGG" id="schv:BRCON_2124"/>
<dbReference type="GO" id="GO:0016812">
    <property type="term" value="F:hydrolase activity, acting on carbon-nitrogen (but not peptide) bonds, in cyclic amides"/>
    <property type="evidence" value="ECO:0007669"/>
    <property type="project" value="TreeGrafter"/>
</dbReference>
<dbReference type="Pfam" id="PF07969">
    <property type="entry name" value="Amidohydro_3"/>
    <property type="match status" value="1"/>
</dbReference>
<feature type="domain" description="Amidohydrolase 3" evidence="1">
    <location>
        <begin position="78"/>
        <end position="539"/>
    </location>
</feature>
<dbReference type="GO" id="GO:0005829">
    <property type="term" value="C:cytosol"/>
    <property type="evidence" value="ECO:0007669"/>
    <property type="project" value="TreeGrafter"/>
</dbReference>
<dbReference type="PANTHER" id="PTHR11647:SF1">
    <property type="entry name" value="COLLAPSIN RESPONSE MEDIATOR PROTEIN"/>
    <property type="match status" value="1"/>
</dbReference>
<name>A0A2Z4Y6U4_SUMC1</name>
<organism evidence="2 3">
    <name type="scientific">Sumerlaea chitinivorans</name>
    <dbReference type="NCBI Taxonomy" id="2250252"/>
    <lineage>
        <taxon>Bacteria</taxon>
        <taxon>Candidatus Sumerlaeota</taxon>
        <taxon>Candidatus Sumerlaeia</taxon>
        <taxon>Candidatus Sumerlaeales</taxon>
        <taxon>Candidatus Sumerlaeaceae</taxon>
        <taxon>Candidatus Sumerlaea</taxon>
    </lineage>
</organism>
<dbReference type="EMBL" id="CP030759">
    <property type="protein sequence ID" value="AXA36901.1"/>
    <property type="molecule type" value="Genomic_DNA"/>
</dbReference>
<dbReference type="Gene3D" id="3.20.20.140">
    <property type="entry name" value="Metal-dependent hydrolases"/>
    <property type="match status" value="1"/>
</dbReference>
<dbReference type="Gene3D" id="2.30.40.10">
    <property type="entry name" value="Urease, subunit C, domain 1"/>
    <property type="match status" value="1"/>
</dbReference>
<dbReference type="CDD" id="cd01297">
    <property type="entry name" value="D-aminoacylase"/>
    <property type="match status" value="1"/>
</dbReference>
<dbReference type="InterPro" id="IPR032466">
    <property type="entry name" value="Metal_Hydrolase"/>
</dbReference>
<evidence type="ECO:0000313" key="2">
    <source>
        <dbReference type="EMBL" id="AXA36901.1"/>
    </source>
</evidence>
<dbReference type="PANTHER" id="PTHR11647">
    <property type="entry name" value="HYDRANTOINASE/DIHYDROPYRIMIDINASE FAMILY MEMBER"/>
    <property type="match status" value="1"/>
</dbReference>
<dbReference type="InterPro" id="IPR050378">
    <property type="entry name" value="Metallo-dep_Hydrolases_sf"/>
</dbReference>
<dbReference type="SUPFAM" id="SSF51556">
    <property type="entry name" value="Metallo-dependent hydrolases"/>
    <property type="match status" value="1"/>
</dbReference>
<evidence type="ECO:0000313" key="3">
    <source>
        <dbReference type="Proteomes" id="UP000262583"/>
    </source>
</evidence>
<dbReference type="InterPro" id="IPR023100">
    <property type="entry name" value="D-aminoacylase_insert_dom_sf"/>
</dbReference>
<dbReference type="GO" id="GO:0016811">
    <property type="term" value="F:hydrolase activity, acting on carbon-nitrogen (but not peptide) bonds, in linear amides"/>
    <property type="evidence" value="ECO:0007669"/>
    <property type="project" value="InterPro"/>
</dbReference>
<protein>
    <submittedName>
        <fullName evidence="2">D-aminoacylase</fullName>
    </submittedName>
</protein>
<dbReference type="InterPro" id="IPR013108">
    <property type="entry name" value="Amidohydro_3"/>
</dbReference>
<accession>A0A2Z4Y6U4</accession>
<dbReference type="InterPro" id="IPR011059">
    <property type="entry name" value="Metal-dep_hydrolase_composite"/>
</dbReference>
<gene>
    <name evidence="2" type="ORF">BRCON_2124</name>
</gene>
<proteinExistence type="predicted"/>
<dbReference type="SUPFAM" id="SSF51338">
    <property type="entry name" value="Composite domain of metallo-dependent hydrolases"/>
    <property type="match status" value="1"/>
</dbReference>
<sequence length="561" mass="62028">MVAQCLRLISYRPRWQLDPSSLKGRDDAMAAAENLTLITNARICDGTGTPIFDGQVLIAGERIAEVLPADVPAPRADQILDAGKRILAPGFIDVHSHSDLTALAMPESESKITQGITTEIVGNCGESAFPLSQRLREEFARSYADLGIEFAWRDAHEYFDQLERARPTVNVASFVGHGNVRASVMGFEDRPPTADELKAMKQEVEKAIDAGAWGLSTGLIYPPGMFAPTEELVELTRTAARHGGMMASHIRGEGDRLLEAAREFLDIARAAEAPSQFSHLKASGPRNWGKVAQVIEWIEEHNRLGPLVRFDRYPYTASSTDLSSLLPPWVLDGGRERALERLADAATRQRIRHEMETDYGPEAPWDRILIASIHAEEYRHFGGHSIAEIAQAKGMDPLDAFFAMLTASELNATICSFTMSETDMDLVLTHPWCMVCTDARSLGAKFAETYVPHPRGFGAFPRFLQRFVREKHLLSLEEAVRKMTSLAADTFGLHERGRIAPHYFADLVLFDPETVSDNSEFGRPPKLASGISHVFVNGVLTVAEGRLTGQRAGRVLRRKNS</sequence>
<dbReference type="Proteomes" id="UP000262583">
    <property type="component" value="Chromosome"/>
</dbReference>